<evidence type="ECO:0000313" key="7">
    <source>
        <dbReference type="Proteomes" id="UP000006049"/>
    </source>
</evidence>
<dbReference type="RefSeq" id="WP_014782055.1">
    <property type="nucleotide sequence ID" value="NC_018013.1"/>
</dbReference>
<evidence type="ECO:0000256" key="2">
    <source>
        <dbReference type="ARBA" id="ARBA00022649"/>
    </source>
</evidence>
<dbReference type="AlphaFoldDB" id="I3YUX9"/>
<accession>I3YUX9</accession>
<evidence type="ECO:0000313" key="6">
    <source>
        <dbReference type="EMBL" id="AFL80797.1"/>
    </source>
</evidence>
<dbReference type="Proteomes" id="UP000006049">
    <property type="component" value="Chromosome"/>
</dbReference>
<dbReference type="PANTHER" id="PTHR34139">
    <property type="entry name" value="UPF0331 PROTEIN MJ0127"/>
    <property type="match status" value="1"/>
</dbReference>
<keyword evidence="7" id="KW-1185">Reference proteome</keyword>
<dbReference type="HOGENOM" id="CLU_142825_3_2_10"/>
<keyword evidence="4" id="KW-0547">Nucleotide-binding</keyword>
<evidence type="ECO:0008006" key="8">
    <source>
        <dbReference type="Google" id="ProtNLM"/>
    </source>
</evidence>
<dbReference type="GO" id="GO:0110001">
    <property type="term" value="C:toxin-antitoxin complex"/>
    <property type="evidence" value="ECO:0007669"/>
    <property type="project" value="InterPro"/>
</dbReference>
<dbReference type="STRING" id="746697.Aeqsu_1304"/>
<dbReference type="GO" id="GO:0000166">
    <property type="term" value="F:nucleotide binding"/>
    <property type="evidence" value="ECO:0007669"/>
    <property type="project" value="UniProtKB-KW"/>
</dbReference>
<keyword evidence="1" id="KW-0597">Phosphoprotein</keyword>
<organism evidence="6 7">
    <name type="scientific">Aequorivita sublithincola (strain DSM 14238 / LMG 21431 / ACAM 643 / 9-3)</name>
    <dbReference type="NCBI Taxonomy" id="746697"/>
    <lineage>
        <taxon>Bacteria</taxon>
        <taxon>Pseudomonadati</taxon>
        <taxon>Bacteroidota</taxon>
        <taxon>Flavobacteriia</taxon>
        <taxon>Flavobacteriales</taxon>
        <taxon>Flavobacteriaceae</taxon>
        <taxon>Aequorivita</taxon>
    </lineage>
</organism>
<protein>
    <recommendedName>
        <fullName evidence="8">DUF86 domain-containing protein</fullName>
    </recommendedName>
</protein>
<keyword evidence="5" id="KW-0378">Hydrolase</keyword>
<dbReference type="KEGG" id="asl:Aeqsu_1304"/>
<dbReference type="InterPro" id="IPR008201">
    <property type="entry name" value="HepT-like"/>
</dbReference>
<gene>
    <name evidence="6" type="ordered locus">Aeqsu_1304</name>
</gene>
<evidence type="ECO:0000256" key="1">
    <source>
        <dbReference type="ARBA" id="ARBA00022553"/>
    </source>
</evidence>
<evidence type="ECO:0000256" key="5">
    <source>
        <dbReference type="ARBA" id="ARBA00022801"/>
    </source>
</evidence>
<keyword evidence="2" id="KW-1277">Toxin-antitoxin system</keyword>
<dbReference type="GO" id="GO:0016787">
    <property type="term" value="F:hydrolase activity"/>
    <property type="evidence" value="ECO:0007669"/>
    <property type="project" value="UniProtKB-KW"/>
</dbReference>
<proteinExistence type="predicted"/>
<keyword evidence="3" id="KW-0540">Nuclease</keyword>
<dbReference type="PANTHER" id="PTHR34139:SF1">
    <property type="entry name" value="RNASE MJ1380-RELATED"/>
    <property type="match status" value="1"/>
</dbReference>
<dbReference type="eggNOG" id="COG2361">
    <property type="taxonomic scope" value="Bacteria"/>
</dbReference>
<sequence length="118" mass="14012">MDKRIEKWLLDIYETIKSIESYFEDEPKDFSLYVKNEMRKKAVERNLEIIGEAVNRILNQDPTFTKKISDARPIVDLRNYIIHSYDSVSDENIWSILITHLPKLKTEVEALLNENLQK</sequence>
<name>I3YUX9_AEQSU</name>
<dbReference type="PATRIC" id="fig|746697.3.peg.1320"/>
<dbReference type="GO" id="GO:0004540">
    <property type="term" value="F:RNA nuclease activity"/>
    <property type="evidence" value="ECO:0007669"/>
    <property type="project" value="InterPro"/>
</dbReference>
<dbReference type="OrthoDB" id="955324at2"/>
<dbReference type="InterPro" id="IPR051813">
    <property type="entry name" value="HepT_RNase_toxin"/>
</dbReference>
<evidence type="ECO:0000256" key="4">
    <source>
        <dbReference type="ARBA" id="ARBA00022741"/>
    </source>
</evidence>
<dbReference type="Pfam" id="PF01934">
    <property type="entry name" value="HepT-like"/>
    <property type="match status" value="1"/>
</dbReference>
<evidence type="ECO:0000256" key="3">
    <source>
        <dbReference type="ARBA" id="ARBA00022722"/>
    </source>
</evidence>
<reference evidence="6 7" key="1">
    <citation type="submission" date="2012-06" db="EMBL/GenBank/DDBJ databases">
        <title>The complete genome of Aequorivita sublithincola DSM 14238.</title>
        <authorList>
            <consortium name="US DOE Joint Genome Institute (JGI-PGF)"/>
            <person name="Lucas S."/>
            <person name="Copeland A."/>
            <person name="Lapidus A."/>
            <person name="Goodwin L."/>
            <person name="Pitluck S."/>
            <person name="Peters L."/>
            <person name="Munk A.C.C."/>
            <person name="Kyrpides N."/>
            <person name="Mavromatis K."/>
            <person name="Pagani I."/>
            <person name="Ivanova N."/>
            <person name="Ovchinnikova G."/>
            <person name="Zeytun A."/>
            <person name="Detter J.C."/>
            <person name="Han C."/>
            <person name="Land M."/>
            <person name="Hauser L."/>
            <person name="Markowitz V."/>
            <person name="Cheng J.-F."/>
            <person name="Hugenholtz P."/>
            <person name="Woyke T."/>
            <person name="Wu D."/>
            <person name="Tindall B."/>
            <person name="Faehnrich R."/>
            <person name="Brambilla E."/>
            <person name="Klenk H.-P."/>
            <person name="Eisen J.A."/>
        </authorList>
    </citation>
    <scope>NUCLEOTIDE SEQUENCE [LARGE SCALE GENOMIC DNA]</scope>
    <source>
        <strain evidence="7">DSM 14238 / LMG 21431 / ACAM 643 / 9-3</strain>
    </source>
</reference>
<dbReference type="EMBL" id="CP003280">
    <property type="protein sequence ID" value="AFL80797.1"/>
    <property type="molecule type" value="Genomic_DNA"/>
</dbReference>